<evidence type="ECO:0000313" key="2">
    <source>
        <dbReference type="Proteomes" id="UP001597295"/>
    </source>
</evidence>
<proteinExistence type="predicted"/>
<evidence type="ECO:0000313" key="1">
    <source>
        <dbReference type="EMBL" id="MFD2264836.1"/>
    </source>
</evidence>
<dbReference type="Proteomes" id="UP001597295">
    <property type="component" value="Unassembled WGS sequence"/>
</dbReference>
<name>A0ABW5DWH6_9PROT</name>
<dbReference type="RefSeq" id="WP_379877971.1">
    <property type="nucleotide sequence ID" value="NZ_JBHUIP010000014.1"/>
</dbReference>
<protein>
    <submittedName>
        <fullName evidence="1">Uncharacterized protein</fullName>
    </submittedName>
</protein>
<dbReference type="EMBL" id="JBHUIP010000014">
    <property type="protein sequence ID" value="MFD2264836.1"/>
    <property type="molecule type" value="Genomic_DNA"/>
</dbReference>
<dbReference type="PROSITE" id="PS51257">
    <property type="entry name" value="PROKAR_LIPOPROTEIN"/>
    <property type="match status" value="1"/>
</dbReference>
<organism evidence="1 2">
    <name type="scientific">Lacibacterium aquatile</name>
    <dbReference type="NCBI Taxonomy" id="1168082"/>
    <lineage>
        <taxon>Bacteria</taxon>
        <taxon>Pseudomonadati</taxon>
        <taxon>Pseudomonadota</taxon>
        <taxon>Alphaproteobacteria</taxon>
        <taxon>Rhodospirillales</taxon>
        <taxon>Rhodospirillaceae</taxon>
    </lineage>
</organism>
<keyword evidence="2" id="KW-1185">Reference proteome</keyword>
<gene>
    <name evidence="1" type="ORF">ACFSM5_18160</name>
</gene>
<sequence>MKKLRKFPPLVIAAIFLAGCAYKGSEQERQHKIELQVGSMQLFLNYLDPDQGKKLAAAIKADDPKILSQLPFEVDRNAPDPTRIDLTAFRPDVYTSGIIPMASEKAVFFGSIAADPRIVAMVFAINPKAADPIAPWAKARPLNDETTLLRDWAETRHGVVYNFSHYRRKDVGYCASVQAGTDLGNLLAFVCATRESISPAELTNIARTASVEGRVPAAKN</sequence>
<accession>A0ABW5DWH6</accession>
<comment type="caution">
    <text evidence="1">The sequence shown here is derived from an EMBL/GenBank/DDBJ whole genome shotgun (WGS) entry which is preliminary data.</text>
</comment>
<reference evidence="2" key="1">
    <citation type="journal article" date="2019" name="Int. J. Syst. Evol. Microbiol.">
        <title>The Global Catalogue of Microorganisms (GCM) 10K type strain sequencing project: providing services to taxonomists for standard genome sequencing and annotation.</title>
        <authorList>
            <consortium name="The Broad Institute Genomics Platform"/>
            <consortium name="The Broad Institute Genome Sequencing Center for Infectious Disease"/>
            <person name="Wu L."/>
            <person name="Ma J."/>
        </authorList>
    </citation>
    <scope>NUCLEOTIDE SEQUENCE [LARGE SCALE GENOMIC DNA]</scope>
    <source>
        <strain evidence="2">CGMCC 1.19062</strain>
    </source>
</reference>